<proteinExistence type="predicted"/>
<evidence type="ECO:0000313" key="3">
    <source>
        <dbReference type="Proteomes" id="UP001595748"/>
    </source>
</evidence>
<accession>A0ABV8AA24</accession>
<name>A0ABV8AA24_9DEIO</name>
<organism evidence="2 3">
    <name type="scientific">Deinococcus antarcticus</name>
    <dbReference type="NCBI Taxonomy" id="1298767"/>
    <lineage>
        <taxon>Bacteria</taxon>
        <taxon>Thermotogati</taxon>
        <taxon>Deinococcota</taxon>
        <taxon>Deinococci</taxon>
        <taxon>Deinococcales</taxon>
        <taxon>Deinococcaceae</taxon>
        <taxon>Deinococcus</taxon>
    </lineage>
</organism>
<keyword evidence="3" id="KW-1185">Reference proteome</keyword>
<dbReference type="RefSeq" id="WP_380079989.1">
    <property type="nucleotide sequence ID" value="NZ_JBHRZF010000185.1"/>
</dbReference>
<gene>
    <name evidence="2" type="ORF">ACFOPQ_16050</name>
</gene>
<protein>
    <submittedName>
        <fullName evidence="2">Uncharacterized protein</fullName>
    </submittedName>
</protein>
<evidence type="ECO:0000256" key="1">
    <source>
        <dbReference type="SAM" id="Phobius"/>
    </source>
</evidence>
<keyword evidence="1" id="KW-0812">Transmembrane</keyword>
<feature type="transmembrane region" description="Helical" evidence="1">
    <location>
        <begin position="78"/>
        <end position="101"/>
    </location>
</feature>
<sequence>MTRRKVPVSEWRECPHCRYPMVRWAKFTQTPERVWVNWHPDEWVLPVHFLILGGLMLLALTFPWLGEVLFGGHHRRGWGFRMLESMGVGVAVLVGYGVYLYRRQKREKLALNMRARDWVCAKCLHVKRERPA</sequence>
<keyword evidence="1" id="KW-0472">Membrane</keyword>
<keyword evidence="1" id="KW-1133">Transmembrane helix</keyword>
<dbReference type="EMBL" id="JBHRZF010000185">
    <property type="protein sequence ID" value="MFC3862274.1"/>
    <property type="molecule type" value="Genomic_DNA"/>
</dbReference>
<feature type="transmembrane region" description="Helical" evidence="1">
    <location>
        <begin position="43"/>
        <end position="66"/>
    </location>
</feature>
<dbReference type="Proteomes" id="UP001595748">
    <property type="component" value="Unassembled WGS sequence"/>
</dbReference>
<evidence type="ECO:0000313" key="2">
    <source>
        <dbReference type="EMBL" id="MFC3862274.1"/>
    </source>
</evidence>
<reference evidence="3" key="1">
    <citation type="journal article" date="2019" name="Int. J. Syst. Evol. Microbiol.">
        <title>The Global Catalogue of Microorganisms (GCM) 10K type strain sequencing project: providing services to taxonomists for standard genome sequencing and annotation.</title>
        <authorList>
            <consortium name="The Broad Institute Genomics Platform"/>
            <consortium name="The Broad Institute Genome Sequencing Center for Infectious Disease"/>
            <person name="Wu L."/>
            <person name="Ma J."/>
        </authorList>
    </citation>
    <scope>NUCLEOTIDE SEQUENCE [LARGE SCALE GENOMIC DNA]</scope>
    <source>
        <strain evidence="3">CCTCC AB 2013263</strain>
    </source>
</reference>
<comment type="caution">
    <text evidence="2">The sequence shown here is derived from an EMBL/GenBank/DDBJ whole genome shotgun (WGS) entry which is preliminary data.</text>
</comment>